<name>A0ABT9W5E0_9BACI</name>
<reference evidence="3 4" key="1">
    <citation type="submission" date="2023-07" db="EMBL/GenBank/DDBJ databases">
        <title>Genomic Encyclopedia of Type Strains, Phase IV (KMG-IV): sequencing the most valuable type-strain genomes for metagenomic binning, comparative biology and taxonomic classification.</title>
        <authorList>
            <person name="Goeker M."/>
        </authorList>
    </citation>
    <scope>NUCLEOTIDE SEQUENCE [LARGE SCALE GENOMIC DNA]</scope>
    <source>
        <strain evidence="3 4">DSM 12751</strain>
    </source>
</reference>
<evidence type="ECO:0000259" key="2">
    <source>
        <dbReference type="Pfam" id="PF00535"/>
    </source>
</evidence>
<dbReference type="PANTHER" id="PTHR43630">
    <property type="entry name" value="POLY-BETA-1,6-N-ACETYL-D-GLUCOSAMINE SYNTHASE"/>
    <property type="match status" value="1"/>
</dbReference>
<protein>
    <submittedName>
        <fullName evidence="3">Glycosyltransferase involved in cell wall biosynthesis</fullName>
    </submittedName>
</protein>
<comment type="caution">
    <text evidence="3">The sequence shown here is derived from an EMBL/GenBank/DDBJ whole genome shotgun (WGS) entry which is preliminary data.</text>
</comment>
<dbReference type="Gene3D" id="3.90.550.10">
    <property type="entry name" value="Spore Coat Polysaccharide Biosynthesis Protein SpsA, Chain A"/>
    <property type="match status" value="1"/>
</dbReference>
<dbReference type="SUPFAM" id="SSF53448">
    <property type="entry name" value="Nucleotide-diphospho-sugar transferases"/>
    <property type="match status" value="1"/>
</dbReference>
<evidence type="ECO:0000313" key="3">
    <source>
        <dbReference type="EMBL" id="MDQ0168472.1"/>
    </source>
</evidence>
<proteinExistence type="predicted"/>
<accession>A0ABT9W5E0</accession>
<dbReference type="CDD" id="cd02511">
    <property type="entry name" value="Beta4Glucosyltransferase"/>
    <property type="match status" value="1"/>
</dbReference>
<organism evidence="3 4">
    <name type="scientific">Caldalkalibacillus horti</name>
    <dbReference type="NCBI Taxonomy" id="77523"/>
    <lineage>
        <taxon>Bacteria</taxon>
        <taxon>Bacillati</taxon>
        <taxon>Bacillota</taxon>
        <taxon>Bacilli</taxon>
        <taxon>Bacillales</taxon>
        <taxon>Bacillaceae</taxon>
        <taxon>Caldalkalibacillus</taxon>
    </lineage>
</organism>
<feature type="region of interest" description="Disordered" evidence="1">
    <location>
        <begin position="383"/>
        <end position="454"/>
    </location>
</feature>
<dbReference type="InterPro" id="IPR011990">
    <property type="entry name" value="TPR-like_helical_dom_sf"/>
</dbReference>
<feature type="compositionally biased region" description="Basic residues" evidence="1">
    <location>
        <begin position="409"/>
        <end position="423"/>
    </location>
</feature>
<dbReference type="Pfam" id="PF00535">
    <property type="entry name" value="Glycos_transf_2"/>
    <property type="match status" value="1"/>
</dbReference>
<dbReference type="EMBL" id="JAUSTY010000033">
    <property type="protein sequence ID" value="MDQ0168472.1"/>
    <property type="molecule type" value="Genomic_DNA"/>
</dbReference>
<gene>
    <name evidence="3" type="ORF">J2S11_004434</name>
</gene>
<dbReference type="InterPro" id="IPR029044">
    <property type="entry name" value="Nucleotide-diphossugar_trans"/>
</dbReference>
<dbReference type="PANTHER" id="PTHR43630:SF2">
    <property type="entry name" value="GLYCOSYLTRANSFERASE"/>
    <property type="match status" value="1"/>
</dbReference>
<dbReference type="Proteomes" id="UP001235840">
    <property type="component" value="Unassembled WGS sequence"/>
</dbReference>
<evidence type="ECO:0000313" key="4">
    <source>
        <dbReference type="Proteomes" id="UP001235840"/>
    </source>
</evidence>
<dbReference type="InterPro" id="IPR001173">
    <property type="entry name" value="Glyco_trans_2-like"/>
</dbReference>
<keyword evidence="4" id="KW-1185">Reference proteome</keyword>
<dbReference type="SUPFAM" id="SSF48452">
    <property type="entry name" value="TPR-like"/>
    <property type="match status" value="1"/>
</dbReference>
<dbReference type="Gene3D" id="1.25.40.10">
    <property type="entry name" value="Tetratricopeptide repeat domain"/>
    <property type="match status" value="1"/>
</dbReference>
<feature type="domain" description="Glycosyltransferase 2-like" evidence="2">
    <location>
        <begin position="5"/>
        <end position="104"/>
    </location>
</feature>
<evidence type="ECO:0000256" key="1">
    <source>
        <dbReference type="SAM" id="MobiDB-lite"/>
    </source>
</evidence>
<sequence>MITISLCMIVKDEEETLGRCLESVKSIVDEINIVDTGSTDKTTKIAKKYTNRIFNFKWINDFAAARNFAFQKATKEYILWLDADDVLLEEDQKKLLELKSNLSPSVDAVSMKYNLAYDEHGNVVSSLRRNRLVNRQKGFKWIGAVHEYLEVYGNIQVADISVSHKSMRHDSDRNIMIYEGRLAKGEEFSPRDLYYYSNELLDHQQHEKAIIYYNKFLDTKEGWVEDNIAACGKIADCYNALGDKDKELESTLRSFQYDKPRADFCCRLGFHFLNQKEPQKAVFWYNLATALEKPKDNWGFINHACWTWLPHLQLCICYDQLGNHQLAYHHNEIARSFVPGDWRVLHNKKYLEEILGYNNIANTNTEDKELTVTENIDSKITPSFNKIENEAASDPKTIVQSEPEENKSTGKRKYTKRASKKNTKTKDTHVETEEAQEATLKVGTPKKGSEKRDV</sequence>